<evidence type="ECO:0000313" key="2">
    <source>
        <dbReference type="Proteomes" id="UP001307168"/>
    </source>
</evidence>
<dbReference type="InterPro" id="IPR046171">
    <property type="entry name" value="DUF6173"/>
</dbReference>
<protein>
    <submittedName>
        <fullName evidence="1">DUF6173 family protein</fullName>
    </submittedName>
</protein>
<keyword evidence="2" id="KW-1185">Reference proteome</keyword>
<dbReference type="Pfam" id="PF19670">
    <property type="entry name" value="DUF6173"/>
    <property type="match status" value="1"/>
</dbReference>
<dbReference type="AlphaFoldDB" id="A0AAW9NIR9"/>
<dbReference type="EMBL" id="JARNBH010000023">
    <property type="protein sequence ID" value="MEC0275483.1"/>
    <property type="molecule type" value="Genomic_DNA"/>
</dbReference>
<accession>A0AAW9NIR9</accession>
<sequence>MAVPNLNMPTIPTNPNHASEFYERLVKMINDFDDNLDSSHEVGMRLVSFGQTIQFHVEDLGYYNPSLIRFYGKTDDGSDIELIQHVSQISFLLMAVKRLNPDEPKRKIGFSEEE</sequence>
<gene>
    <name evidence="1" type="ORF">P4706_20800</name>
</gene>
<reference evidence="1 2" key="1">
    <citation type="submission" date="2023-03" db="EMBL/GenBank/DDBJ databases">
        <title>Bacillus Genome Sequencing.</title>
        <authorList>
            <person name="Dunlap C."/>
        </authorList>
    </citation>
    <scope>NUCLEOTIDE SEQUENCE [LARGE SCALE GENOMIC DNA]</scope>
    <source>
        <strain evidence="1 2">B-41290</strain>
    </source>
</reference>
<dbReference type="RefSeq" id="WP_367407650.1">
    <property type="nucleotide sequence ID" value="NZ_JARNBH010000023.1"/>
</dbReference>
<name>A0AAW9NIR9_9BACI</name>
<dbReference type="Proteomes" id="UP001307168">
    <property type="component" value="Unassembled WGS sequence"/>
</dbReference>
<organism evidence="1 2">
    <name type="scientific">Peribacillus castrilensis</name>
    <dbReference type="NCBI Taxonomy" id="2897690"/>
    <lineage>
        <taxon>Bacteria</taxon>
        <taxon>Bacillati</taxon>
        <taxon>Bacillota</taxon>
        <taxon>Bacilli</taxon>
        <taxon>Bacillales</taxon>
        <taxon>Bacillaceae</taxon>
        <taxon>Peribacillus</taxon>
    </lineage>
</organism>
<comment type="caution">
    <text evidence="1">The sequence shown here is derived from an EMBL/GenBank/DDBJ whole genome shotgun (WGS) entry which is preliminary data.</text>
</comment>
<proteinExistence type="predicted"/>
<evidence type="ECO:0000313" key="1">
    <source>
        <dbReference type="EMBL" id="MEC0275483.1"/>
    </source>
</evidence>